<comment type="caution">
    <text evidence="2">The sequence shown here is derived from an EMBL/GenBank/DDBJ whole genome shotgun (WGS) entry which is preliminary data.</text>
</comment>
<dbReference type="EMBL" id="MLYV02000126">
    <property type="protein sequence ID" value="PSS35436.1"/>
    <property type="molecule type" value="Genomic_DNA"/>
</dbReference>
<feature type="compositionally biased region" description="Polar residues" evidence="1">
    <location>
        <begin position="309"/>
        <end position="318"/>
    </location>
</feature>
<dbReference type="Gene3D" id="3.30.160.60">
    <property type="entry name" value="Classic Zinc Finger"/>
    <property type="match status" value="1"/>
</dbReference>
<dbReference type="InterPro" id="IPR036236">
    <property type="entry name" value="Znf_C2H2_sf"/>
</dbReference>
<feature type="region of interest" description="Disordered" evidence="1">
    <location>
        <begin position="509"/>
        <end position="544"/>
    </location>
</feature>
<sequence>MKPSYDYSFATDTVDSSIPTIPTRSLQDRIATLAAHQLYASDGYIPTHSPSCFYSEPPYSPSPRFLLLDQQNREPDFQSNVWYQSTSVPSHTLWRGDFQPGFSPPRLTGLGIRFEQPDTRAGELEDQPQYPQLSNQAPKSILPPQDLRGNFAPASIIQQEIPCSEDAYSAYPSIDYVAHSPSSLDMLYVPYSPTDDALMLIHDTTPDLGDHIRSDGFIATTPDVEALVHAMESPEQSMIGIIPDINMRALAAQMRSPPLCVNPIDISGCTEFQPIPDYDGPLIDAEVKTEELDVTMAEADLSQHAGPRWNSSNLQADPSQHAGPRWNSSDPQADFSHEALSAIVSVLATSAKEENTINEPANLPVPPCYYANTAALGGPPALLATQFSIRQNLPFAAAGSSLVSVRSPLAPIQAHMHPSLSDLGIQRTSPVLNAHEGIGLDDLRSKADRFRFLNPGGMRFLRKNECKRHMSSHAGFKPYSCPICAPYQDKSFVRQDLLKRHMKVTHGIRADQWSSRRRKVKGGEDGSWQEPPQNLYGAGGSMPT</sequence>
<accession>A0A2R6RZJ6</accession>
<dbReference type="SUPFAM" id="SSF57667">
    <property type="entry name" value="beta-beta-alpha zinc fingers"/>
    <property type="match status" value="1"/>
</dbReference>
<gene>
    <name evidence="2" type="ORF">PHLCEN_2v1591</name>
</gene>
<keyword evidence="3" id="KW-1185">Reference proteome</keyword>
<dbReference type="Proteomes" id="UP000186601">
    <property type="component" value="Unassembled WGS sequence"/>
</dbReference>
<evidence type="ECO:0008006" key="4">
    <source>
        <dbReference type="Google" id="ProtNLM"/>
    </source>
</evidence>
<dbReference type="AlphaFoldDB" id="A0A2R6RZJ6"/>
<dbReference type="STRING" id="98765.A0A2R6RZJ6"/>
<proteinExistence type="predicted"/>
<organism evidence="2 3">
    <name type="scientific">Hermanssonia centrifuga</name>
    <dbReference type="NCBI Taxonomy" id="98765"/>
    <lineage>
        <taxon>Eukaryota</taxon>
        <taxon>Fungi</taxon>
        <taxon>Dikarya</taxon>
        <taxon>Basidiomycota</taxon>
        <taxon>Agaricomycotina</taxon>
        <taxon>Agaricomycetes</taxon>
        <taxon>Polyporales</taxon>
        <taxon>Meruliaceae</taxon>
        <taxon>Hermanssonia</taxon>
    </lineage>
</organism>
<reference evidence="2 3" key="1">
    <citation type="submission" date="2018-02" db="EMBL/GenBank/DDBJ databases">
        <title>Genome sequence of the basidiomycete white-rot fungus Phlebia centrifuga.</title>
        <authorList>
            <person name="Granchi Z."/>
            <person name="Peng M."/>
            <person name="de Vries R.P."/>
            <person name="Hilden K."/>
            <person name="Makela M.R."/>
            <person name="Grigoriev I."/>
            <person name="Riley R."/>
        </authorList>
    </citation>
    <scope>NUCLEOTIDE SEQUENCE [LARGE SCALE GENOMIC DNA]</scope>
    <source>
        <strain evidence="2 3">FBCC195</strain>
    </source>
</reference>
<protein>
    <recommendedName>
        <fullName evidence="4">C2H2-type domain-containing protein</fullName>
    </recommendedName>
</protein>
<feature type="region of interest" description="Disordered" evidence="1">
    <location>
        <begin position="304"/>
        <end position="331"/>
    </location>
</feature>
<evidence type="ECO:0000313" key="3">
    <source>
        <dbReference type="Proteomes" id="UP000186601"/>
    </source>
</evidence>
<dbReference type="OrthoDB" id="8117402at2759"/>
<evidence type="ECO:0000313" key="2">
    <source>
        <dbReference type="EMBL" id="PSS35436.1"/>
    </source>
</evidence>
<name>A0A2R6RZJ6_9APHY</name>
<evidence type="ECO:0000256" key="1">
    <source>
        <dbReference type="SAM" id="MobiDB-lite"/>
    </source>
</evidence>